<dbReference type="Gene3D" id="3.60.20.10">
    <property type="entry name" value="Glutamine Phosphoribosylpyrophosphate, subunit 1, domain 1"/>
    <property type="match status" value="1"/>
</dbReference>
<dbReference type="EMBL" id="JACIGI010000004">
    <property type="protein sequence ID" value="MBB4284929.1"/>
    <property type="molecule type" value="Genomic_DNA"/>
</dbReference>
<reference evidence="6 7" key="1">
    <citation type="submission" date="2020-08" db="EMBL/GenBank/DDBJ databases">
        <title>Genome sequencing of Purple Non-Sulfur Bacteria from various extreme environments.</title>
        <authorList>
            <person name="Mayer M."/>
        </authorList>
    </citation>
    <scope>NUCLEOTIDE SEQUENCE [LARGE SCALE GENOMIC DNA]</scope>
    <source>
        <strain evidence="6 7">JA135</strain>
    </source>
</reference>
<evidence type="ECO:0000313" key="7">
    <source>
        <dbReference type="Proteomes" id="UP000555728"/>
    </source>
</evidence>
<dbReference type="PIRSF" id="PIRSF001227">
    <property type="entry name" value="Pen_acylase"/>
    <property type="match status" value="1"/>
</dbReference>
<dbReference type="InterPro" id="IPR023343">
    <property type="entry name" value="Penicillin_amidase_dom1"/>
</dbReference>
<keyword evidence="4" id="KW-0865">Zymogen</keyword>
<dbReference type="InterPro" id="IPR043147">
    <property type="entry name" value="Penicillin_amidase_A-knob"/>
</dbReference>
<dbReference type="PANTHER" id="PTHR34218">
    <property type="entry name" value="PEPTIDASE S45 PENICILLIN AMIDASE"/>
    <property type="match status" value="1"/>
</dbReference>
<keyword evidence="3 6" id="KW-0378">Hydrolase</keyword>
<evidence type="ECO:0000256" key="3">
    <source>
        <dbReference type="ARBA" id="ARBA00022801"/>
    </source>
</evidence>
<comment type="cofactor">
    <cofactor evidence="5">
        <name>Ca(2+)</name>
        <dbReference type="ChEBI" id="CHEBI:29108"/>
    </cofactor>
    <text evidence="5">Binds 1 Ca(2+) ion per dimer.</text>
</comment>
<dbReference type="PROSITE" id="PS51257">
    <property type="entry name" value="PROKAR_LIPOPROTEIN"/>
    <property type="match status" value="1"/>
</dbReference>
<dbReference type="Gene3D" id="1.10.1400.10">
    <property type="match status" value="1"/>
</dbReference>
<dbReference type="Gene3D" id="1.10.439.10">
    <property type="entry name" value="Penicillin Amidohydrolase, domain 1"/>
    <property type="match status" value="1"/>
</dbReference>
<dbReference type="AlphaFoldDB" id="A0A7W6RX92"/>
<dbReference type="Proteomes" id="UP000555728">
    <property type="component" value="Unassembled WGS sequence"/>
</dbReference>
<organism evidence="6 7">
    <name type="scientific">Roseospira goensis</name>
    <dbReference type="NCBI Taxonomy" id="391922"/>
    <lineage>
        <taxon>Bacteria</taxon>
        <taxon>Pseudomonadati</taxon>
        <taxon>Pseudomonadota</taxon>
        <taxon>Alphaproteobacteria</taxon>
        <taxon>Rhodospirillales</taxon>
        <taxon>Rhodospirillaceae</taxon>
        <taxon>Roseospira</taxon>
    </lineage>
</organism>
<name>A0A7W6RX92_9PROT</name>
<protein>
    <submittedName>
        <fullName evidence="6">Penicillin amidase</fullName>
        <ecNumber evidence="6">3.5.1.11</ecNumber>
    </submittedName>
</protein>
<dbReference type="InterPro" id="IPR002692">
    <property type="entry name" value="S45"/>
</dbReference>
<evidence type="ECO:0000256" key="4">
    <source>
        <dbReference type="ARBA" id="ARBA00023145"/>
    </source>
</evidence>
<dbReference type="EC" id="3.5.1.11" evidence="6"/>
<evidence type="ECO:0000256" key="1">
    <source>
        <dbReference type="ARBA" id="ARBA00006586"/>
    </source>
</evidence>
<evidence type="ECO:0000256" key="2">
    <source>
        <dbReference type="ARBA" id="ARBA00022729"/>
    </source>
</evidence>
<proteinExistence type="inferred from homology"/>
<dbReference type="GO" id="GO:0017000">
    <property type="term" value="P:antibiotic biosynthetic process"/>
    <property type="evidence" value="ECO:0007669"/>
    <property type="project" value="InterPro"/>
</dbReference>
<evidence type="ECO:0000256" key="5">
    <source>
        <dbReference type="PIRSR" id="PIRSR001227-2"/>
    </source>
</evidence>
<sequence>MPHPRRPRRPRRSHLGARLARWPLIAVAALGTAGCALVTPLPEPTTLAQRLAIFPTDALPLERPATVSWSAHQVPFVEAETDADAAFVLGMVHAHLRLGQLETARRLSQGRVAEMAGPIPFILDLDHALRVLGFGRAAPAILAAMPPESRRWLERFTDGLNHYLMTVEDLPHDFAVLGLEREPWTPEEVLTIGRLAGTDITWLMWVRLLGQRDRPDFAAVLARELQYGRLAPSSREAVLAEAPVRPGRDRALALLTEILDGWARGSNSLALAGTRTASGKPLIASDPHLGVSQPNLWLIAGVKSPTLHVVGLMPVGLPLFALGRTPDIAWGGTNMRAASSDLVDVGGLPAAALTPETHRLGVRAWFDTTRTNRVSPYGPVLSDAPLLPFRDDETVALRWVGHTPTDEITALLNAARATTFDAFRAAFAPFGVSAQSMVYADRHGTIGLVAATQIPRRDADAADRLIQDPDDVRRWWADLATTAELPVIENPPQGFVASANNPPGPAPFPLGWFFSGPDRIDRLSERVRTKDTPWTVEELAQLQTDTYSLGAVTLRDHLVARLGARLAGRPAWDLIAAWDGRFDGDSRGALAFQAFYVPFAAAVWRDLDRPDDWGGGDGKWRVFEVVRALEDPALLAVAEGALATAAETLETHRVWGDIHRMPMATVLGNVPLLGGRYRFGTFPTGGSQETLMKAAHPETTEPHTVRYGAQARHISDLSDPDDNHFVLLGGQDGWFNSATQLDQIDLWRAGRLIRVPLRPETVAREAVVVHRLSPAHGDR</sequence>
<dbReference type="Pfam" id="PF01804">
    <property type="entry name" value="Penicil_amidase"/>
    <property type="match status" value="1"/>
</dbReference>
<dbReference type="SUPFAM" id="SSF56235">
    <property type="entry name" value="N-terminal nucleophile aminohydrolases (Ntn hydrolases)"/>
    <property type="match status" value="1"/>
</dbReference>
<dbReference type="PANTHER" id="PTHR34218:SF3">
    <property type="entry name" value="ACYL-HOMOSERINE LACTONE ACYLASE PVDQ"/>
    <property type="match status" value="1"/>
</dbReference>
<dbReference type="RefSeq" id="WP_184431662.1">
    <property type="nucleotide sequence ID" value="NZ_JACIGI010000004.1"/>
</dbReference>
<keyword evidence="2" id="KW-0732">Signal</keyword>
<dbReference type="InterPro" id="IPR014395">
    <property type="entry name" value="Pen/GL7ACA/AHL_acylase"/>
</dbReference>
<dbReference type="Gene3D" id="2.30.120.10">
    <property type="match status" value="1"/>
</dbReference>
<keyword evidence="5" id="KW-0479">Metal-binding</keyword>
<keyword evidence="7" id="KW-1185">Reference proteome</keyword>
<dbReference type="InterPro" id="IPR029055">
    <property type="entry name" value="Ntn_hydrolases_N"/>
</dbReference>
<dbReference type="GO" id="GO:0008953">
    <property type="term" value="F:penicillin amidase activity"/>
    <property type="evidence" value="ECO:0007669"/>
    <property type="project" value="UniProtKB-EC"/>
</dbReference>
<keyword evidence="5" id="KW-0106">Calcium</keyword>
<feature type="binding site" evidence="5">
    <location>
        <position position="341"/>
    </location>
    <ligand>
        <name>Ca(2+)</name>
        <dbReference type="ChEBI" id="CHEBI:29108"/>
    </ligand>
</feature>
<dbReference type="InterPro" id="IPR043146">
    <property type="entry name" value="Penicillin_amidase_N_B-knob"/>
</dbReference>
<evidence type="ECO:0000313" key="6">
    <source>
        <dbReference type="EMBL" id="MBB4284929.1"/>
    </source>
</evidence>
<gene>
    <name evidence="6" type="ORF">GGD88_000643</name>
</gene>
<comment type="similarity">
    <text evidence="1">Belongs to the peptidase S45 family.</text>
</comment>
<comment type="caution">
    <text evidence="6">The sequence shown here is derived from an EMBL/GenBank/DDBJ whole genome shotgun (WGS) entry which is preliminary data.</text>
</comment>
<dbReference type="GO" id="GO:0046872">
    <property type="term" value="F:metal ion binding"/>
    <property type="evidence" value="ECO:0007669"/>
    <property type="project" value="UniProtKB-KW"/>
</dbReference>
<accession>A0A7W6RX92</accession>